<accession>A0A6A4ICC8</accession>
<name>A0A6A4ICC8_9AGAR</name>
<dbReference type="AlphaFoldDB" id="A0A6A4ICC8"/>
<sequence>MGIGSDSPAPAEEEALDGWLLHLIPLLSSDRVFQCLADPSSSSPSVDSSFGSCSRAKYTWSLEHQHSRASPIAGIHLQRRWPALTVPSTHWYQVS</sequence>
<evidence type="ECO:0000313" key="1">
    <source>
        <dbReference type="EMBL" id="KAE9408301.1"/>
    </source>
</evidence>
<reference evidence="1" key="1">
    <citation type="journal article" date="2019" name="Environ. Microbiol.">
        <title>Fungal ecological strategies reflected in gene transcription - a case study of two litter decomposers.</title>
        <authorList>
            <person name="Barbi F."/>
            <person name="Kohler A."/>
            <person name="Barry K."/>
            <person name="Baskaran P."/>
            <person name="Daum C."/>
            <person name="Fauchery L."/>
            <person name="Ihrmark K."/>
            <person name="Kuo A."/>
            <person name="LaButti K."/>
            <person name="Lipzen A."/>
            <person name="Morin E."/>
            <person name="Grigoriev I.V."/>
            <person name="Henrissat B."/>
            <person name="Lindahl B."/>
            <person name="Martin F."/>
        </authorList>
    </citation>
    <scope>NUCLEOTIDE SEQUENCE</scope>
    <source>
        <strain evidence="1">JB14</strain>
    </source>
</reference>
<organism evidence="1 2">
    <name type="scientific">Gymnopus androsaceus JB14</name>
    <dbReference type="NCBI Taxonomy" id="1447944"/>
    <lineage>
        <taxon>Eukaryota</taxon>
        <taxon>Fungi</taxon>
        <taxon>Dikarya</taxon>
        <taxon>Basidiomycota</taxon>
        <taxon>Agaricomycotina</taxon>
        <taxon>Agaricomycetes</taxon>
        <taxon>Agaricomycetidae</taxon>
        <taxon>Agaricales</taxon>
        <taxon>Marasmiineae</taxon>
        <taxon>Omphalotaceae</taxon>
        <taxon>Gymnopus</taxon>
    </lineage>
</organism>
<dbReference type="Proteomes" id="UP000799118">
    <property type="component" value="Unassembled WGS sequence"/>
</dbReference>
<proteinExistence type="predicted"/>
<dbReference type="EMBL" id="ML769392">
    <property type="protein sequence ID" value="KAE9408301.1"/>
    <property type="molecule type" value="Genomic_DNA"/>
</dbReference>
<keyword evidence="2" id="KW-1185">Reference proteome</keyword>
<protein>
    <submittedName>
        <fullName evidence="1">Uncharacterized protein</fullName>
    </submittedName>
</protein>
<gene>
    <name evidence="1" type="ORF">BT96DRAFT_30137</name>
</gene>
<evidence type="ECO:0000313" key="2">
    <source>
        <dbReference type="Proteomes" id="UP000799118"/>
    </source>
</evidence>